<dbReference type="InterPro" id="IPR016024">
    <property type="entry name" value="ARM-type_fold"/>
</dbReference>
<dbReference type="Gene3D" id="1.25.10.10">
    <property type="entry name" value="Leucine-rich Repeat Variant"/>
    <property type="match status" value="1"/>
</dbReference>
<keyword evidence="1" id="KW-0812">Transmembrane</keyword>
<keyword evidence="1" id="KW-1133">Transmembrane helix</keyword>
<dbReference type="OrthoDB" id="10287562at2759"/>
<dbReference type="SUPFAM" id="SSF48371">
    <property type="entry name" value="ARM repeat"/>
    <property type="match status" value="1"/>
</dbReference>
<protein>
    <submittedName>
        <fullName evidence="2">Uncharacterized protein</fullName>
    </submittedName>
</protein>
<proteinExistence type="predicted"/>
<organism evidence="2 3">
    <name type="scientific">Nannochloropsis salina CCMP1776</name>
    <dbReference type="NCBI Taxonomy" id="1027361"/>
    <lineage>
        <taxon>Eukaryota</taxon>
        <taxon>Sar</taxon>
        <taxon>Stramenopiles</taxon>
        <taxon>Ochrophyta</taxon>
        <taxon>Eustigmatophyceae</taxon>
        <taxon>Eustigmatales</taxon>
        <taxon>Monodopsidaceae</taxon>
        <taxon>Microchloropsis</taxon>
        <taxon>Microchloropsis salina</taxon>
    </lineage>
</organism>
<dbReference type="Proteomes" id="UP000355283">
    <property type="component" value="Unassembled WGS sequence"/>
</dbReference>
<feature type="transmembrane region" description="Helical" evidence="1">
    <location>
        <begin position="542"/>
        <end position="563"/>
    </location>
</feature>
<evidence type="ECO:0000256" key="1">
    <source>
        <dbReference type="SAM" id="Phobius"/>
    </source>
</evidence>
<dbReference type="EMBL" id="SDOX01000001">
    <property type="protein sequence ID" value="TFJ88665.1"/>
    <property type="molecule type" value="Genomic_DNA"/>
</dbReference>
<dbReference type="InterPro" id="IPR011989">
    <property type="entry name" value="ARM-like"/>
</dbReference>
<evidence type="ECO:0000313" key="3">
    <source>
        <dbReference type="Proteomes" id="UP000355283"/>
    </source>
</evidence>
<evidence type="ECO:0000313" key="2">
    <source>
        <dbReference type="EMBL" id="TFJ88665.1"/>
    </source>
</evidence>
<reference evidence="2 3" key="1">
    <citation type="submission" date="2019-01" db="EMBL/GenBank/DDBJ databases">
        <title>Nuclear Genome Assembly of the Microalgal Biofuel strain Nannochloropsis salina CCMP1776.</title>
        <authorList>
            <person name="Hovde B."/>
        </authorList>
    </citation>
    <scope>NUCLEOTIDE SEQUENCE [LARGE SCALE GENOMIC DNA]</scope>
    <source>
        <strain evidence="2 3">CCMP1776</strain>
    </source>
</reference>
<accession>A0A4D9DG04</accession>
<gene>
    <name evidence="2" type="ORF">NSK_000234</name>
</gene>
<name>A0A4D9DG04_9STRA</name>
<keyword evidence="3" id="KW-1185">Reference proteome</keyword>
<sequence>MLRYGLARYSRQSTCRALPDLVARVVPRASRAGRKRSYHFDAPGCPPPSTLLPQAARRHNRFPSHIRPHGTYESSGIRTVGHLMIPPFLLGTLCWSSFFYQKHANGDLVAAAGYNEEAGGTRSQILGLFSMFKYLEISTDGPRLDLSPLAALVDWRGLMALAPTQSSLGLVYFVWSSLLHGVDNTVALFPSFDIKPKLVRLGVLSKLEEGLQSEDPTVRLCAAYVVNRLVRNAHVARMVAARPVIVQGLVDMLEEEMLVEGGRFQGFGHSAGNASAEVFVTLLETLNNLVEGVVNKEAVVLLGVSGGHDPVLGARPDDVLPLITPSLVHKASLMLRLLDLCDEHVGNAAGLFEDHRMSIYAKFFPGRVDDQVRRRMREVEAEVARFLGSISKDAKACETLLLERDVLAGLVPLAQAEGRNASAFVHAVEAVHNVLDRYWTVKEQEVKERRSLPSVGVERGVLSDGSAEESAVKKCATPWTTRREASAVDRCLGQDTPSFLSSSSLLLPSHLTDCAIADAVESVAGREEGTLGRPFARLRSVYAMRCYTSSMACLVVGGLYGVMRSAASFPLVPPVIAYSVNGIGAVMLNAGYGTYGLRNWLKQNTYVEESESFAAWTWAQAVVDVGVVTAIVRRHPYALLPMVAVNYFGFNSSPGTGMKRLDGMDAFFTLD</sequence>
<feature type="transmembrane region" description="Helical" evidence="1">
    <location>
        <begin position="575"/>
        <end position="593"/>
    </location>
</feature>
<comment type="caution">
    <text evidence="2">The sequence shown here is derived from an EMBL/GenBank/DDBJ whole genome shotgun (WGS) entry which is preliminary data.</text>
</comment>
<keyword evidence="1" id="KW-0472">Membrane</keyword>
<dbReference type="AlphaFoldDB" id="A0A4D9DG04"/>